<organism evidence="8 9">
    <name type="scientific">Roseinatronobacter thiooxidans</name>
    <dbReference type="NCBI Taxonomy" id="121821"/>
    <lineage>
        <taxon>Bacteria</taxon>
        <taxon>Pseudomonadati</taxon>
        <taxon>Pseudomonadota</taxon>
        <taxon>Alphaproteobacteria</taxon>
        <taxon>Rhodobacterales</taxon>
        <taxon>Paracoccaceae</taxon>
        <taxon>Roseinatronobacter</taxon>
    </lineage>
</organism>
<keyword evidence="6 7" id="KW-0472">Membrane</keyword>
<proteinExistence type="inferred from homology"/>
<evidence type="ECO:0000256" key="4">
    <source>
        <dbReference type="ARBA" id="ARBA00022692"/>
    </source>
</evidence>
<evidence type="ECO:0000256" key="3">
    <source>
        <dbReference type="ARBA" id="ARBA00022475"/>
    </source>
</evidence>
<dbReference type="Pfam" id="PF01899">
    <property type="entry name" value="MNHE"/>
    <property type="match status" value="1"/>
</dbReference>
<evidence type="ECO:0000313" key="8">
    <source>
        <dbReference type="EMBL" id="PZX39532.1"/>
    </source>
</evidence>
<dbReference type="GO" id="GO:0008324">
    <property type="term" value="F:monoatomic cation transmembrane transporter activity"/>
    <property type="evidence" value="ECO:0007669"/>
    <property type="project" value="InterPro"/>
</dbReference>
<evidence type="ECO:0000256" key="5">
    <source>
        <dbReference type="ARBA" id="ARBA00022989"/>
    </source>
</evidence>
<dbReference type="EMBL" id="QKZQ01000013">
    <property type="protein sequence ID" value="PZX39532.1"/>
    <property type="molecule type" value="Genomic_DNA"/>
</dbReference>
<sequence length="210" mass="22726">MRATTPLRLTASARVHSLTLADGQVSPPPDAAQVVPAIRPDNTPKRLHIVRRCLLSMLVLSVLWGALTDWRADALVFGIPAVVLGAAIAFLFPHPPHWRLSLRGALVFALWFAVQSVRGAVDVALRAFAPAMGLRPCFRPYPLTLPQGAPRVMFINTITLLPGTLSAEVMGDTLIVHLLDARTDLAPALADLDARIRALFALPHPTEHSI</sequence>
<dbReference type="RefSeq" id="WP_170124775.1">
    <property type="nucleotide sequence ID" value="NZ_MEHT01000015.1"/>
</dbReference>
<evidence type="ECO:0000256" key="6">
    <source>
        <dbReference type="ARBA" id="ARBA00023136"/>
    </source>
</evidence>
<gene>
    <name evidence="8" type="ORF">LY56_02700</name>
</gene>
<keyword evidence="3" id="KW-1003">Cell membrane</keyword>
<feature type="transmembrane region" description="Helical" evidence="7">
    <location>
        <begin position="74"/>
        <end position="92"/>
    </location>
</feature>
<reference evidence="8 9" key="1">
    <citation type="submission" date="2018-06" db="EMBL/GenBank/DDBJ databases">
        <title>Genomic Encyclopedia of Archaeal and Bacterial Type Strains, Phase II (KMG-II): from individual species to whole genera.</title>
        <authorList>
            <person name="Goeker M."/>
        </authorList>
    </citation>
    <scope>NUCLEOTIDE SEQUENCE [LARGE SCALE GENOMIC DNA]</scope>
    <source>
        <strain evidence="8 9">DSM 13087</strain>
    </source>
</reference>
<dbReference type="PANTHER" id="PTHR34584">
    <property type="entry name" value="NA(+)/H(+) ANTIPORTER SUBUNIT E1"/>
    <property type="match status" value="1"/>
</dbReference>
<evidence type="ECO:0000256" key="7">
    <source>
        <dbReference type="SAM" id="Phobius"/>
    </source>
</evidence>
<dbReference type="STRING" id="121821.GCA_001870675_00671"/>
<dbReference type="Proteomes" id="UP000249364">
    <property type="component" value="Unassembled WGS sequence"/>
</dbReference>
<evidence type="ECO:0000313" key="9">
    <source>
        <dbReference type="Proteomes" id="UP000249364"/>
    </source>
</evidence>
<protein>
    <submittedName>
        <fullName evidence="8">Multicomponent Na+:H+ antiporter subunit E</fullName>
    </submittedName>
</protein>
<keyword evidence="4 7" id="KW-0812">Transmembrane</keyword>
<keyword evidence="5 7" id="KW-1133">Transmembrane helix</keyword>
<comment type="similarity">
    <text evidence="2">Belongs to the CPA3 antiporters (TC 2.A.63) subunit E family.</text>
</comment>
<accession>A0A2W7RNH5</accession>
<comment type="subcellular location">
    <subcellularLocation>
        <location evidence="1">Cell membrane</location>
        <topology evidence="1">Multi-pass membrane protein</topology>
    </subcellularLocation>
</comment>
<comment type="caution">
    <text evidence="8">The sequence shown here is derived from an EMBL/GenBank/DDBJ whole genome shotgun (WGS) entry which is preliminary data.</text>
</comment>
<dbReference type="InterPro" id="IPR002758">
    <property type="entry name" value="Cation_antiport_E"/>
</dbReference>
<keyword evidence="9" id="KW-1185">Reference proteome</keyword>
<dbReference type="PANTHER" id="PTHR34584:SF1">
    <property type="entry name" value="NA(+)_H(+) ANTIPORTER SUBUNIT E1"/>
    <property type="match status" value="1"/>
</dbReference>
<evidence type="ECO:0000256" key="1">
    <source>
        <dbReference type="ARBA" id="ARBA00004651"/>
    </source>
</evidence>
<dbReference type="GO" id="GO:0005886">
    <property type="term" value="C:plasma membrane"/>
    <property type="evidence" value="ECO:0007669"/>
    <property type="project" value="UniProtKB-SubCell"/>
</dbReference>
<feature type="transmembrane region" description="Helical" evidence="7">
    <location>
        <begin position="49"/>
        <end position="67"/>
    </location>
</feature>
<dbReference type="AlphaFoldDB" id="A0A2W7RNH5"/>
<name>A0A2W7RNH5_9RHOB</name>
<evidence type="ECO:0000256" key="2">
    <source>
        <dbReference type="ARBA" id="ARBA00006228"/>
    </source>
</evidence>